<protein>
    <submittedName>
        <fullName evidence="4">EamA family transporter</fullName>
    </submittedName>
</protein>
<feature type="transmembrane region" description="Helical" evidence="2">
    <location>
        <begin position="148"/>
        <end position="166"/>
    </location>
</feature>
<keyword evidence="5" id="KW-1185">Reference proteome</keyword>
<feature type="transmembrane region" description="Helical" evidence="2">
    <location>
        <begin position="206"/>
        <end position="225"/>
    </location>
</feature>
<evidence type="ECO:0000313" key="5">
    <source>
        <dbReference type="Proteomes" id="UP000220527"/>
    </source>
</evidence>
<dbReference type="GO" id="GO:0016020">
    <property type="term" value="C:membrane"/>
    <property type="evidence" value="ECO:0007669"/>
    <property type="project" value="InterPro"/>
</dbReference>
<evidence type="ECO:0000313" key="4">
    <source>
        <dbReference type="EMBL" id="PDW03101.1"/>
    </source>
</evidence>
<comment type="caution">
    <text evidence="4">The sequence shown here is derived from an EMBL/GenBank/DDBJ whole genome shotgun (WGS) entry which is preliminary data.</text>
</comment>
<proteinExistence type="inferred from homology"/>
<dbReference type="OrthoDB" id="5417329at2"/>
<dbReference type="Proteomes" id="UP000220527">
    <property type="component" value="Unassembled WGS sequence"/>
</dbReference>
<keyword evidence="2" id="KW-1133">Transmembrane helix</keyword>
<accession>A0A2A6RJI8</accession>
<feature type="transmembrane region" description="Helical" evidence="2">
    <location>
        <begin position="115"/>
        <end position="136"/>
    </location>
</feature>
<dbReference type="Gene3D" id="1.10.3730.20">
    <property type="match status" value="1"/>
</dbReference>
<feature type="transmembrane region" description="Helical" evidence="2">
    <location>
        <begin position="231"/>
        <end position="254"/>
    </location>
</feature>
<dbReference type="PANTHER" id="PTHR22911">
    <property type="entry name" value="ACYL-MALONYL CONDENSING ENZYME-RELATED"/>
    <property type="match status" value="1"/>
</dbReference>
<dbReference type="RefSeq" id="WP_097644085.1">
    <property type="nucleotide sequence ID" value="NZ_NQWI01000041.1"/>
</dbReference>
<dbReference type="InterPro" id="IPR000620">
    <property type="entry name" value="EamA_dom"/>
</dbReference>
<dbReference type="AlphaFoldDB" id="A0A2A6RJI8"/>
<evidence type="ECO:0000256" key="1">
    <source>
        <dbReference type="ARBA" id="ARBA00007362"/>
    </source>
</evidence>
<feature type="domain" description="EamA" evidence="3">
    <location>
        <begin position="145"/>
        <end position="277"/>
    </location>
</feature>
<gene>
    <name evidence="4" type="ORF">CJ255_10660</name>
</gene>
<sequence>MGIIFGLLAAVGWGTSDFFMSRVNRQIGLRQGLFWIQTLGTLAIVLVLLLSGDVPPSDPLLWLWALLVNAFNVIATILLYHALSVGTVAIVSPIAASFAVVTTALAILGGERPSALALMGVTLVIGGVIIVSRAGADNRNASLRGMKSAIGSAIFYGLFFWLLAPITAEFGIIWPVFIGRVLAMFSAILMLAWARESIARPANNTWRMLVVAVIVDTLGFLSYNLGISSAYVSVVTALASIFSAVTVLLAWLFLRERLVSLQWAGVAALICGVLLVSV</sequence>
<evidence type="ECO:0000256" key="2">
    <source>
        <dbReference type="SAM" id="Phobius"/>
    </source>
</evidence>
<feature type="domain" description="EamA" evidence="3">
    <location>
        <begin position="1"/>
        <end position="132"/>
    </location>
</feature>
<feature type="transmembrane region" description="Helical" evidence="2">
    <location>
        <begin position="172"/>
        <end position="194"/>
    </location>
</feature>
<keyword evidence="2" id="KW-0472">Membrane</keyword>
<dbReference type="PANTHER" id="PTHR22911:SF137">
    <property type="entry name" value="SOLUTE CARRIER FAMILY 35 MEMBER G2-RELATED"/>
    <property type="match status" value="1"/>
</dbReference>
<dbReference type="EMBL" id="NQWI01000041">
    <property type="protein sequence ID" value="PDW03101.1"/>
    <property type="molecule type" value="Genomic_DNA"/>
</dbReference>
<feature type="transmembrane region" description="Helical" evidence="2">
    <location>
        <begin position="261"/>
        <end position="277"/>
    </location>
</feature>
<organism evidence="4 5">
    <name type="scientific">Candidatus Viridilinea mediisalina</name>
    <dbReference type="NCBI Taxonomy" id="2024553"/>
    <lineage>
        <taxon>Bacteria</taxon>
        <taxon>Bacillati</taxon>
        <taxon>Chloroflexota</taxon>
        <taxon>Chloroflexia</taxon>
        <taxon>Chloroflexales</taxon>
        <taxon>Chloroflexineae</taxon>
        <taxon>Oscillochloridaceae</taxon>
        <taxon>Candidatus Viridilinea</taxon>
    </lineage>
</organism>
<name>A0A2A6RJI8_9CHLR</name>
<evidence type="ECO:0000259" key="3">
    <source>
        <dbReference type="Pfam" id="PF00892"/>
    </source>
</evidence>
<comment type="similarity">
    <text evidence="1">Belongs to the EamA transporter family.</text>
</comment>
<feature type="transmembrane region" description="Helical" evidence="2">
    <location>
        <begin position="32"/>
        <end position="50"/>
    </location>
</feature>
<dbReference type="InterPro" id="IPR037185">
    <property type="entry name" value="EmrE-like"/>
</dbReference>
<reference evidence="5" key="1">
    <citation type="submission" date="2017-08" db="EMBL/GenBank/DDBJ databases">
        <authorList>
            <person name="Grouzdev D.S."/>
            <person name="Gaisin V.A."/>
            <person name="Rysina M.S."/>
            <person name="Gorlenko V.M."/>
        </authorList>
    </citation>
    <scope>NUCLEOTIDE SEQUENCE [LARGE SCALE GENOMIC DNA]</scope>
    <source>
        <strain evidence="5">Kir15-3F</strain>
    </source>
</reference>
<dbReference type="SUPFAM" id="SSF103481">
    <property type="entry name" value="Multidrug resistance efflux transporter EmrE"/>
    <property type="match status" value="2"/>
</dbReference>
<feature type="transmembrane region" description="Helical" evidence="2">
    <location>
        <begin position="62"/>
        <end position="80"/>
    </location>
</feature>
<feature type="transmembrane region" description="Helical" evidence="2">
    <location>
        <begin position="87"/>
        <end position="109"/>
    </location>
</feature>
<keyword evidence="2" id="KW-0812">Transmembrane</keyword>
<dbReference type="Pfam" id="PF00892">
    <property type="entry name" value="EamA"/>
    <property type="match status" value="2"/>
</dbReference>